<dbReference type="RefSeq" id="XP_020097613.1">
    <property type="nucleotide sequence ID" value="XM_020242024.1"/>
</dbReference>
<dbReference type="Gene3D" id="2.170.150.80">
    <property type="entry name" value="NAC domain"/>
    <property type="match status" value="1"/>
</dbReference>
<dbReference type="SUPFAM" id="SSF101941">
    <property type="entry name" value="NAC domain"/>
    <property type="match status" value="1"/>
</dbReference>
<evidence type="ECO:0000313" key="9">
    <source>
        <dbReference type="Proteomes" id="UP000515123"/>
    </source>
</evidence>
<sequence>MESLSATSLLPGFGFHPTDVELISHYLKRKVHGQKIDFNIIPEVDIYKHEPWDLPAKCKIPTRDSKWHFFTSRDRKYPNGSRSNRATEGGYWKSTGKDRNIKSQNRVIGSKKTLVFHEGRPPSGKRTDWIMHEYYIDENECKAAPDMKDAYVLCRVTKRNGLPSEADNSPLPEEVNNHPQQPNETTESVICHKSTSPADNVDDIEDWLNELLDPNFSGITAPEDLKVEPEISQEGVTSVEPKLEPVDSSVEQNILDDSNFLLEEDIYSILYSNPDSYNYNLFEDLAMGNTDAPFASNGNWLTESNHNFPATNLEDEFFDGKALTHMNENNDAGIQIRKRHKKVAEASGTKSRLQVQLHKMETREAESVNQSVKLVDHYSLVDLVKEITESKSSLGSDDDSPKSGTLINGISYNRSVIRGFFVPLRDRTSAGLKRLFVGAFTVAIVGLILYVLFQYASRFTGSFSSIGYS</sequence>
<keyword evidence="5" id="KW-0539">Nucleus</keyword>
<evidence type="ECO:0000256" key="1">
    <source>
        <dbReference type="ARBA" id="ARBA00004123"/>
    </source>
</evidence>
<keyword evidence="3" id="KW-0238">DNA-binding</keyword>
<accession>A0A6P5FVT4</accession>
<keyword evidence="4" id="KW-0804">Transcription</keyword>
<gene>
    <name evidence="10 11 12" type="primary">LOC109716521</name>
</gene>
<dbReference type="RefSeq" id="XP_020097614.1">
    <property type="nucleotide sequence ID" value="XM_020242025.1"/>
</dbReference>
<evidence type="ECO:0000313" key="11">
    <source>
        <dbReference type="RefSeq" id="XP_020097614.1"/>
    </source>
</evidence>
<dbReference type="InterPro" id="IPR036093">
    <property type="entry name" value="NAC_dom_sf"/>
</dbReference>
<dbReference type="GeneID" id="109716521"/>
<evidence type="ECO:0000256" key="4">
    <source>
        <dbReference type="ARBA" id="ARBA00023163"/>
    </source>
</evidence>
<dbReference type="AlphaFoldDB" id="A0A6P5FVT4"/>
<keyword evidence="7" id="KW-0472">Membrane</keyword>
<organism evidence="10">
    <name type="scientific">Ananas comosus</name>
    <name type="common">Pineapple</name>
    <name type="synonym">Ananas ananas</name>
    <dbReference type="NCBI Taxonomy" id="4615"/>
    <lineage>
        <taxon>Eukaryota</taxon>
        <taxon>Viridiplantae</taxon>
        <taxon>Streptophyta</taxon>
        <taxon>Embryophyta</taxon>
        <taxon>Tracheophyta</taxon>
        <taxon>Spermatophyta</taxon>
        <taxon>Magnoliopsida</taxon>
        <taxon>Liliopsida</taxon>
        <taxon>Poales</taxon>
        <taxon>Bromeliaceae</taxon>
        <taxon>Bromelioideae</taxon>
        <taxon>Ananas</taxon>
    </lineage>
</organism>
<dbReference type="Pfam" id="PF02365">
    <property type="entry name" value="NAM"/>
    <property type="match status" value="1"/>
</dbReference>
<reference evidence="10 11" key="2">
    <citation type="submission" date="2025-04" db="UniProtKB">
        <authorList>
            <consortium name="RefSeq"/>
        </authorList>
    </citation>
    <scope>IDENTIFICATION</scope>
    <source>
        <tissue evidence="10 11">Leaf</tissue>
    </source>
</reference>
<dbReference type="PROSITE" id="PS51005">
    <property type="entry name" value="NAC"/>
    <property type="match status" value="1"/>
</dbReference>
<dbReference type="GO" id="GO:0005634">
    <property type="term" value="C:nucleus"/>
    <property type="evidence" value="ECO:0007669"/>
    <property type="project" value="UniProtKB-SubCell"/>
</dbReference>
<feature type="region of interest" description="Disordered" evidence="6">
    <location>
        <begin position="163"/>
        <end position="190"/>
    </location>
</feature>
<dbReference type="RefSeq" id="XP_020097615.1">
    <property type="nucleotide sequence ID" value="XM_020242026.1"/>
</dbReference>
<feature type="compositionally biased region" description="Polar residues" evidence="6">
    <location>
        <begin position="177"/>
        <end position="190"/>
    </location>
</feature>
<evidence type="ECO:0000313" key="10">
    <source>
        <dbReference type="RefSeq" id="XP_020097613.1"/>
    </source>
</evidence>
<name>A0A6P5FVT4_ANACO</name>
<proteinExistence type="predicted"/>
<dbReference type="GO" id="GO:0006355">
    <property type="term" value="P:regulation of DNA-templated transcription"/>
    <property type="evidence" value="ECO:0007669"/>
    <property type="project" value="InterPro"/>
</dbReference>
<keyword evidence="9" id="KW-1185">Reference proteome</keyword>
<keyword evidence="2" id="KW-0805">Transcription regulation</keyword>
<protein>
    <submittedName>
        <fullName evidence="10 11">NAC domain-containing protein 74-like isoform X1</fullName>
    </submittedName>
</protein>
<evidence type="ECO:0000256" key="2">
    <source>
        <dbReference type="ARBA" id="ARBA00023015"/>
    </source>
</evidence>
<dbReference type="PANTHER" id="PTHR31744">
    <property type="entry name" value="PROTEIN CUP-SHAPED COTYLEDON 2-RELATED"/>
    <property type="match status" value="1"/>
</dbReference>
<dbReference type="FunFam" id="2.170.150.80:FF:000002">
    <property type="entry name" value="Nac domain-containing protein 86"/>
    <property type="match status" value="1"/>
</dbReference>
<dbReference type="OrthoDB" id="623685at2759"/>
<evidence type="ECO:0000256" key="6">
    <source>
        <dbReference type="SAM" id="MobiDB-lite"/>
    </source>
</evidence>
<dbReference type="GO" id="GO:0003677">
    <property type="term" value="F:DNA binding"/>
    <property type="evidence" value="ECO:0007669"/>
    <property type="project" value="UniProtKB-KW"/>
</dbReference>
<comment type="subcellular location">
    <subcellularLocation>
        <location evidence="1">Nucleus</location>
    </subcellularLocation>
</comment>
<reference evidence="9" key="1">
    <citation type="journal article" date="2015" name="Nat. Genet.">
        <title>The pineapple genome and the evolution of CAM photosynthesis.</title>
        <authorList>
            <person name="Ming R."/>
            <person name="VanBuren R."/>
            <person name="Wai C.M."/>
            <person name="Tang H."/>
            <person name="Schatz M.C."/>
            <person name="Bowers J.E."/>
            <person name="Lyons E."/>
            <person name="Wang M.L."/>
            <person name="Chen J."/>
            <person name="Biggers E."/>
            <person name="Zhang J."/>
            <person name="Huang L."/>
            <person name="Zhang L."/>
            <person name="Miao W."/>
            <person name="Zhang J."/>
            <person name="Ye Z."/>
            <person name="Miao C."/>
            <person name="Lin Z."/>
            <person name="Wang H."/>
            <person name="Zhou H."/>
            <person name="Yim W.C."/>
            <person name="Priest H.D."/>
            <person name="Zheng C."/>
            <person name="Woodhouse M."/>
            <person name="Edger P.P."/>
            <person name="Guyot R."/>
            <person name="Guo H.B."/>
            <person name="Guo H."/>
            <person name="Zheng G."/>
            <person name="Singh R."/>
            <person name="Sharma A."/>
            <person name="Min X."/>
            <person name="Zheng Y."/>
            <person name="Lee H."/>
            <person name="Gurtowski J."/>
            <person name="Sedlazeck F.J."/>
            <person name="Harkess A."/>
            <person name="McKain M.R."/>
            <person name="Liao Z."/>
            <person name="Fang J."/>
            <person name="Liu J."/>
            <person name="Zhang X."/>
            <person name="Zhang Q."/>
            <person name="Hu W."/>
            <person name="Qin Y."/>
            <person name="Wang K."/>
            <person name="Chen L.Y."/>
            <person name="Shirley N."/>
            <person name="Lin Y.R."/>
            <person name="Liu L.Y."/>
            <person name="Hernandez A.G."/>
            <person name="Wright C.L."/>
            <person name="Bulone V."/>
            <person name="Tuskan G.A."/>
            <person name="Heath K."/>
            <person name="Zee F."/>
            <person name="Moore P.H."/>
            <person name="Sunkar R."/>
            <person name="Leebens-Mack J.H."/>
            <person name="Mockler T."/>
            <person name="Bennetzen J.L."/>
            <person name="Freeling M."/>
            <person name="Sankoff D."/>
            <person name="Paterson A.H."/>
            <person name="Zhu X."/>
            <person name="Yang X."/>
            <person name="Smith J.A."/>
            <person name="Cushman J.C."/>
            <person name="Paull R.E."/>
            <person name="Yu Q."/>
        </authorList>
    </citation>
    <scope>NUCLEOTIDE SEQUENCE [LARGE SCALE GENOMIC DNA]</scope>
    <source>
        <strain evidence="9">cv. F153</strain>
    </source>
</reference>
<feature type="region of interest" description="Disordered" evidence="6">
    <location>
        <begin position="77"/>
        <end position="97"/>
    </location>
</feature>
<evidence type="ECO:0000313" key="12">
    <source>
        <dbReference type="RefSeq" id="XP_020097615.1"/>
    </source>
</evidence>
<dbReference type="Proteomes" id="UP000515123">
    <property type="component" value="Linkage group 10"/>
</dbReference>
<evidence type="ECO:0000259" key="8">
    <source>
        <dbReference type="PROSITE" id="PS51005"/>
    </source>
</evidence>
<evidence type="ECO:0000256" key="7">
    <source>
        <dbReference type="SAM" id="Phobius"/>
    </source>
</evidence>
<dbReference type="InterPro" id="IPR003441">
    <property type="entry name" value="NAC-dom"/>
</dbReference>
<evidence type="ECO:0000256" key="5">
    <source>
        <dbReference type="ARBA" id="ARBA00023242"/>
    </source>
</evidence>
<evidence type="ECO:0000256" key="3">
    <source>
        <dbReference type="ARBA" id="ARBA00023125"/>
    </source>
</evidence>
<feature type="transmembrane region" description="Helical" evidence="7">
    <location>
        <begin position="435"/>
        <end position="453"/>
    </location>
</feature>
<feature type="domain" description="NAC" evidence="8">
    <location>
        <begin position="9"/>
        <end position="159"/>
    </location>
</feature>
<keyword evidence="7" id="KW-0812">Transmembrane</keyword>
<keyword evidence="7" id="KW-1133">Transmembrane helix</keyword>
<dbReference type="PANTHER" id="PTHR31744:SF235">
    <property type="entry name" value="NAC DOMAIN-CONTAINING PROTEIN"/>
    <property type="match status" value="1"/>
</dbReference>